<evidence type="ECO:0000256" key="5">
    <source>
        <dbReference type="ARBA" id="ARBA00022490"/>
    </source>
</evidence>
<dbReference type="PRINTS" id="PR00109">
    <property type="entry name" value="TYRKINASE"/>
</dbReference>
<keyword evidence="11" id="KW-0418">Kinase</keyword>
<dbReference type="Gene3D" id="2.10.110.10">
    <property type="entry name" value="Cysteine Rich Protein"/>
    <property type="match status" value="2"/>
</dbReference>
<organism evidence="24 25">
    <name type="scientific">Amphimedon queenslandica</name>
    <name type="common">Sponge</name>
    <dbReference type="NCBI Taxonomy" id="400682"/>
    <lineage>
        <taxon>Eukaryota</taxon>
        <taxon>Metazoa</taxon>
        <taxon>Porifera</taxon>
        <taxon>Demospongiae</taxon>
        <taxon>Heteroscleromorpha</taxon>
        <taxon>Haplosclerida</taxon>
        <taxon>Niphatidae</taxon>
        <taxon>Amphimedon</taxon>
    </lineage>
</organism>
<dbReference type="EnsemblMetazoa" id="XM_020001441.1">
    <property type="protein sequence ID" value="XP_019857000.1"/>
    <property type="gene ID" value="LOC100634910"/>
</dbReference>
<keyword evidence="12 19" id="KW-0862">Zinc</keyword>
<evidence type="ECO:0000256" key="7">
    <source>
        <dbReference type="ARBA" id="ARBA00022679"/>
    </source>
</evidence>
<dbReference type="InterPro" id="IPR001245">
    <property type="entry name" value="Ser-Thr/Tyr_kinase_cat_dom"/>
</dbReference>
<comment type="catalytic activity">
    <reaction evidence="17">
        <text>L-threonyl-[protein] + ATP = O-phospho-L-threonyl-[protein] + ADP + H(+)</text>
        <dbReference type="Rhea" id="RHEA:46608"/>
        <dbReference type="Rhea" id="RHEA-COMP:11060"/>
        <dbReference type="Rhea" id="RHEA-COMP:11605"/>
        <dbReference type="ChEBI" id="CHEBI:15378"/>
        <dbReference type="ChEBI" id="CHEBI:30013"/>
        <dbReference type="ChEBI" id="CHEBI:30616"/>
        <dbReference type="ChEBI" id="CHEBI:61977"/>
        <dbReference type="ChEBI" id="CHEBI:456216"/>
        <dbReference type="EC" id="2.7.12.1"/>
    </reaction>
</comment>
<dbReference type="PANTHER" id="PTHR46485">
    <property type="entry name" value="LIM DOMAIN KINASE 1"/>
    <property type="match status" value="1"/>
</dbReference>
<keyword evidence="15" id="KW-0464">Manganese</keyword>
<keyword evidence="5" id="KW-0963">Cytoplasm</keyword>
<accession>A0AAN0JIZ9</accession>
<gene>
    <name evidence="24" type="primary">100634910</name>
</gene>
<evidence type="ECO:0000256" key="8">
    <source>
        <dbReference type="ARBA" id="ARBA00022723"/>
    </source>
</evidence>
<dbReference type="Gene3D" id="3.30.200.20">
    <property type="entry name" value="Phosphorylase Kinase, domain 1"/>
    <property type="match status" value="1"/>
</dbReference>
<dbReference type="Pfam" id="PF07714">
    <property type="entry name" value="PK_Tyr_Ser-Thr"/>
    <property type="match status" value="1"/>
</dbReference>
<dbReference type="InterPro" id="IPR036034">
    <property type="entry name" value="PDZ_sf"/>
</dbReference>
<keyword evidence="14 19" id="KW-0440">LIM domain</keyword>
<evidence type="ECO:0008006" key="26">
    <source>
        <dbReference type="Google" id="ProtNLM"/>
    </source>
</evidence>
<dbReference type="PROSITE" id="PS00478">
    <property type="entry name" value="LIM_DOMAIN_1"/>
    <property type="match status" value="2"/>
</dbReference>
<dbReference type="GO" id="GO:0004712">
    <property type="term" value="F:protein serine/threonine/tyrosine kinase activity"/>
    <property type="evidence" value="ECO:0007669"/>
    <property type="project" value="UniProtKB-EC"/>
</dbReference>
<evidence type="ECO:0000256" key="17">
    <source>
        <dbReference type="ARBA" id="ARBA00049308"/>
    </source>
</evidence>
<dbReference type="GO" id="GO:0004674">
    <property type="term" value="F:protein serine/threonine kinase activity"/>
    <property type="evidence" value="ECO:0007669"/>
    <property type="project" value="UniProtKB-KW"/>
</dbReference>
<dbReference type="PROSITE" id="PS50011">
    <property type="entry name" value="PROTEIN_KINASE_DOM"/>
    <property type="match status" value="1"/>
</dbReference>
<feature type="compositionally biased region" description="Polar residues" evidence="21">
    <location>
        <begin position="1"/>
        <end position="20"/>
    </location>
</feature>
<comment type="catalytic activity">
    <reaction evidence="16">
        <text>L-seryl-[protein] + ATP = O-phospho-L-seryl-[protein] + ADP + H(+)</text>
        <dbReference type="Rhea" id="RHEA:17989"/>
        <dbReference type="Rhea" id="RHEA-COMP:9863"/>
        <dbReference type="Rhea" id="RHEA-COMP:11604"/>
        <dbReference type="ChEBI" id="CHEBI:15378"/>
        <dbReference type="ChEBI" id="CHEBI:29999"/>
        <dbReference type="ChEBI" id="CHEBI:30616"/>
        <dbReference type="ChEBI" id="CHEBI:83421"/>
        <dbReference type="ChEBI" id="CHEBI:456216"/>
        <dbReference type="EC" id="2.7.12.1"/>
    </reaction>
</comment>
<dbReference type="SMART" id="SM00132">
    <property type="entry name" value="LIM"/>
    <property type="match status" value="2"/>
</dbReference>
<feature type="compositionally biased region" description="Polar residues" evidence="21">
    <location>
        <begin position="342"/>
        <end position="353"/>
    </location>
</feature>
<evidence type="ECO:0000313" key="24">
    <source>
        <dbReference type="EnsemblMetazoa" id="XP_019857000.1"/>
    </source>
</evidence>
<dbReference type="InterPro" id="IPR001781">
    <property type="entry name" value="Znf_LIM"/>
</dbReference>
<evidence type="ECO:0000259" key="22">
    <source>
        <dbReference type="PROSITE" id="PS50011"/>
    </source>
</evidence>
<evidence type="ECO:0000256" key="19">
    <source>
        <dbReference type="PROSITE-ProRule" id="PRU00125"/>
    </source>
</evidence>
<dbReference type="InterPro" id="IPR050940">
    <property type="entry name" value="Actin_reg-Ser/Thr_kinase"/>
</dbReference>
<dbReference type="SUPFAM" id="SSF56112">
    <property type="entry name" value="Protein kinase-like (PK-like)"/>
    <property type="match status" value="1"/>
</dbReference>
<evidence type="ECO:0000313" key="25">
    <source>
        <dbReference type="Proteomes" id="UP000007879"/>
    </source>
</evidence>
<evidence type="ECO:0000256" key="20">
    <source>
        <dbReference type="PROSITE-ProRule" id="PRU10141"/>
    </source>
</evidence>
<evidence type="ECO:0000256" key="18">
    <source>
        <dbReference type="ARBA" id="ARBA00051680"/>
    </source>
</evidence>
<protein>
    <recommendedName>
        <fullName evidence="26">LIM domain kinase 1</fullName>
    </recommendedName>
</protein>
<name>A0AAN0JIZ9_AMPQE</name>
<comment type="subcellular location">
    <subcellularLocation>
        <location evidence="3">Cytoplasm</location>
    </subcellularLocation>
</comment>
<feature type="region of interest" description="Disordered" evidence="21">
    <location>
        <begin position="282"/>
        <end position="370"/>
    </location>
</feature>
<dbReference type="PROSITE" id="PS00107">
    <property type="entry name" value="PROTEIN_KINASE_ATP"/>
    <property type="match status" value="1"/>
</dbReference>
<keyword evidence="6" id="KW-0723">Serine/threonine-protein kinase</keyword>
<dbReference type="Gene3D" id="2.30.42.10">
    <property type="match status" value="1"/>
</dbReference>
<evidence type="ECO:0000256" key="1">
    <source>
        <dbReference type="ARBA" id="ARBA00001936"/>
    </source>
</evidence>
<evidence type="ECO:0000256" key="12">
    <source>
        <dbReference type="ARBA" id="ARBA00022833"/>
    </source>
</evidence>
<evidence type="ECO:0000256" key="15">
    <source>
        <dbReference type="ARBA" id="ARBA00023211"/>
    </source>
</evidence>
<evidence type="ECO:0000256" key="21">
    <source>
        <dbReference type="SAM" id="MobiDB-lite"/>
    </source>
</evidence>
<dbReference type="GO" id="GO:0030036">
    <property type="term" value="P:actin cytoskeleton organization"/>
    <property type="evidence" value="ECO:0007669"/>
    <property type="project" value="TreeGrafter"/>
</dbReference>
<dbReference type="GO" id="GO:0005634">
    <property type="term" value="C:nucleus"/>
    <property type="evidence" value="ECO:0007669"/>
    <property type="project" value="TreeGrafter"/>
</dbReference>
<dbReference type="GO" id="GO:0005737">
    <property type="term" value="C:cytoplasm"/>
    <property type="evidence" value="ECO:0007669"/>
    <property type="project" value="UniProtKB-SubCell"/>
</dbReference>
<dbReference type="AlphaFoldDB" id="A0AAN0JIZ9"/>
<comment type="catalytic activity">
    <reaction evidence="18">
        <text>L-tyrosyl-[protein] + ATP = O-phospho-L-tyrosyl-[protein] + ADP + H(+)</text>
        <dbReference type="Rhea" id="RHEA:10596"/>
        <dbReference type="Rhea" id="RHEA-COMP:10136"/>
        <dbReference type="Rhea" id="RHEA-COMP:20101"/>
        <dbReference type="ChEBI" id="CHEBI:15378"/>
        <dbReference type="ChEBI" id="CHEBI:30616"/>
        <dbReference type="ChEBI" id="CHEBI:46858"/>
        <dbReference type="ChEBI" id="CHEBI:61978"/>
        <dbReference type="ChEBI" id="CHEBI:456216"/>
        <dbReference type="EC" id="2.7.12.1"/>
    </reaction>
</comment>
<evidence type="ECO:0000256" key="3">
    <source>
        <dbReference type="ARBA" id="ARBA00004496"/>
    </source>
</evidence>
<dbReference type="Pfam" id="PF00412">
    <property type="entry name" value="LIM"/>
    <property type="match status" value="2"/>
</dbReference>
<proteinExistence type="inferred from homology"/>
<evidence type="ECO:0000256" key="13">
    <source>
        <dbReference type="ARBA" id="ARBA00022840"/>
    </source>
</evidence>
<dbReference type="InterPro" id="IPR017441">
    <property type="entry name" value="Protein_kinase_ATP_BS"/>
</dbReference>
<comment type="similarity">
    <text evidence="4">Belongs to the protein kinase superfamily. TKL Ser/Thr protein kinase family.</text>
</comment>
<evidence type="ECO:0000256" key="16">
    <source>
        <dbReference type="ARBA" id="ARBA00049003"/>
    </source>
</evidence>
<evidence type="ECO:0000256" key="14">
    <source>
        <dbReference type="ARBA" id="ARBA00023038"/>
    </source>
</evidence>
<keyword evidence="10 20" id="KW-0547">Nucleotide-binding</keyword>
<dbReference type="SUPFAM" id="SSF57716">
    <property type="entry name" value="Glucocorticoid receptor-like (DNA-binding domain)"/>
    <property type="match status" value="2"/>
</dbReference>
<sequence>MASPSGSPIHQRQSSGTSFEPHTPTRRISTKDQCIICYSCQCPVDVEVLEAMGRMWHLECFRCTVCHVTLPECYYEEDGLSYCKDDFFKRLSHKCHQCSDYITGPTMAVGFSRMYHPECFHCTVCETTLGEKDIYCLLNTKDILCNDCSISDSCINGMISPVKTNSGRTVYVSIQQIKVTLQRRVRFRLDGLPPAEGEKKRLSIKDFTPPQLPNPNQKTSYKKKVLKIEKLPRSLIGTPLKSGDIIMEINEIPIINQNQEEINNLMEVYDDCLYLMIERNSNQSHDKGSSNHLVSQNSTSSELDVTSEIHSVSSPAHHKPPLGEAADSNTLHVNGSLPAVPENSQSSQTSTGSYKPKLRPSLSSSGLSNPDYDLDLTKSLNVPSNPVPVSHGTAAIPVPRLVRSRRAQSVPVIDGRAGYTSCFRLHDLIIGEVLGHGFYGNVIKVTHRYTEQVMVMKEMRNCTEEAKKTFRKEVAVLKRLHHPNLLKFIGILYQEDKLLTLITEFIGGGTLRKRIKKKDVPFPWKLRIQIALDISAGMEYLHNKGIIHRDLTSKNCLLRENSRAVVADFGLARVFYPLDFSNDKSKKRNNRSRMTVVGSPYWMAPEMLKGQDYDETVDIFSFGIVLCEIISRVKSDPDELPRLNSFGLDELKFREMRGDCPLLFYNLAVQCTSLNPEERPLFLDIRKGLSHYINLIESNSPLPDNLYDLLDDHNQHELDTV</sequence>
<keyword evidence="9" id="KW-0677">Repeat</keyword>
<feature type="domain" description="Protein kinase" evidence="22">
    <location>
        <begin position="428"/>
        <end position="693"/>
    </location>
</feature>
<dbReference type="Gene3D" id="1.10.510.10">
    <property type="entry name" value="Transferase(Phosphotransferase) domain 1"/>
    <property type="match status" value="1"/>
</dbReference>
<feature type="compositionally biased region" description="Polar residues" evidence="21">
    <location>
        <begin position="290"/>
        <end position="314"/>
    </location>
</feature>
<dbReference type="FunFam" id="1.10.510.10:FF:000202">
    <property type="entry name" value="Dual specificity testis-specific protein kinase 2"/>
    <property type="match status" value="1"/>
</dbReference>
<comment type="cofactor">
    <cofactor evidence="2">
        <name>Mg(2+)</name>
        <dbReference type="ChEBI" id="CHEBI:18420"/>
    </cofactor>
</comment>
<evidence type="ECO:0000256" key="2">
    <source>
        <dbReference type="ARBA" id="ARBA00001946"/>
    </source>
</evidence>
<evidence type="ECO:0000256" key="10">
    <source>
        <dbReference type="ARBA" id="ARBA00022741"/>
    </source>
</evidence>
<evidence type="ECO:0000259" key="23">
    <source>
        <dbReference type="PROSITE" id="PS50023"/>
    </source>
</evidence>
<dbReference type="PROSITE" id="PS50023">
    <property type="entry name" value="LIM_DOMAIN_2"/>
    <property type="match status" value="2"/>
</dbReference>
<dbReference type="GO" id="GO:0005524">
    <property type="term" value="F:ATP binding"/>
    <property type="evidence" value="ECO:0007669"/>
    <property type="project" value="UniProtKB-UniRule"/>
</dbReference>
<dbReference type="KEGG" id="aqu:100634910"/>
<dbReference type="PROSITE" id="PS00109">
    <property type="entry name" value="PROTEIN_KINASE_TYR"/>
    <property type="match status" value="1"/>
</dbReference>
<feature type="region of interest" description="Disordered" evidence="21">
    <location>
        <begin position="1"/>
        <end position="25"/>
    </location>
</feature>
<feature type="domain" description="LIM zinc-binding" evidence="23">
    <location>
        <begin position="35"/>
        <end position="93"/>
    </location>
</feature>
<evidence type="ECO:0000256" key="11">
    <source>
        <dbReference type="ARBA" id="ARBA00022777"/>
    </source>
</evidence>
<evidence type="ECO:0000256" key="6">
    <source>
        <dbReference type="ARBA" id="ARBA00022527"/>
    </source>
</evidence>
<feature type="binding site" evidence="20">
    <location>
        <position position="457"/>
    </location>
    <ligand>
        <name>ATP</name>
        <dbReference type="ChEBI" id="CHEBI:30616"/>
    </ligand>
</feature>
<dbReference type="InterPro" id="IPR000719">
    <property type="entry name" value="Prot_kinase_dom"/>
</dbReference>
<reference evidence="24" key="2">
    <citation type="submission" date="2024-06" db="UniProtKB">
        <authorList>
            <consortium name="EnsemblMetazoa"/>
        </authorList>
    </citation>
    <scope>IDENTIFICATION</scope>
</reference>
<evidence type="ECO:0000256" key="4">
    <source>
        <dbReference type="ARBA" id="ARBA00005843"/>
    </source>
</evidence>
<dbReference type="PANTHER" id="PTHR46485:SF4">
    <property type="entry name" value="LIM DOMAIN KINASE 1"/>
    <property type="match status" value="1"/>
</dbReference>
<keyword evidence="13 20" id="KW-0067">ATP-binding</keyword>
<feature type="domain" description="LIM zinc-binding" evidence="23">
    <location>
        <begin position="94"/>
        <end position="155"/>
    </location>
</feature>
<reference evidence="25" key="1">
    <citation type="journal article" date="2010" name="Nature">
        <title>The Amphimedon queenslandica genome and the evolution of animal complexity.</title>
        <authorList>
            <person name="Srivastava M."/>
            <person name="Simakov O."/>
            <person name="Chapman J."/>
            <person name="Fahey B."/>
            <person name="Gauthier M.E."/>
            <person name="Mitros T."/>
            <person name="Richards G.S."/>
            <person name="Conaco C."/>
            <person name="Dacre M."/>
            <person name="Hellsten U."/>
            <person name="Larroux C."/>
            <person name="Putnam N.H."/>
            <person name="Stanke M."/>
            <person name="Adamska M."/>
            <person name="Darling A."/>
            <person name="Degnan S.M."/>
            <person name="Oakley T.H."/>
            <person name="Plachetzki D.C."/>
            <person name="Zhai Y."/>
            <person name="Adamski M."/>
            <person name="Calcino A."/>
            <person name="Cummins S.F."/>
            <person name="Goodstein D.M."/>
            <person name="Harris C."/>
            <person name="Jackson D.J."/>
            <person name="Leys S.P."/>
            <person name="Shu S."/>
            <person name="Woodcroft B.J."/>
            <person name="Vervoort M."/>
            <person name="Kosik K.S."/>
            <person name="Manning G."/>
            <person name="Degnan B.M."/>
            <person name="Rokhsar D.S."/>
        </authorList>
    </citation>
    <scope>NUCLEOTIDE SEQUENCE [LARGE SCALE GENOMIC DNA]</scope>
</reference>
<keyword evidence="8 19" id="KW-0479">Metal-binding</keyword>
<keyword evidence="7" id="KW-0808">Transferase</keyword>
<dbReference type="InterPro" id="IPR011009">
    <property type="entry name" value="Kinase-like_dom_sf"/>
</dbReference>
<dbReference type="SUPFAM" id="SSF50156">
    <property type="entry name" value="PDZ domain-like"/>
    <property type="match status" value="1"/>
</dbReference>
<dbReference type="GO" id="GO:0046872">
    <property type="term" value="F:metal ion binding"/>
    <property type="evidence" value="ECO:0007669"/>
    <property type="project" value="UniProtKB-KW"/>
</dbReference>
<comment type="cofactor">
    <cofactor evidence="1">
        <name>Mn(2+)</name>
        <dbReference type="ChEBI" id="CHEBI:29035"/>
    </cofactor>
</comment>
<keyword evidence="25" id="KW-1185">Reference proteome</keyword>
<evidence type="ECO:0000256" key="9">
    <source>
        <dbReference type="ARBA" id="ARBA00022737"/>
    </source>
</evidence>
<dbReference type="FunFam" id="3.30.200.20:FF:000038">
    <property type="entry name" value="LIM domain kinase 2"/>
    <property type="match status" value="1"/>
</dbReference>
<dbReference type="Proteomes" id="UP000007879">
    <property type="component" value="Unassembled WGS sequence"/>
</dbReference>
<dbReference type="InterPro" id="IPR008266">
    <property type="entry name" value="Tyr_kinase_AS"/>
</dbReference>